<evidence type="ECO:0000313" key="2">
    <source>
        <dbReference type="EMBL" id="KAH0570867.1"/>
    </source>
</evidence>
<gene>
    <name evidence="1" type="ORF">SS50377_16386</name>
    <name evidence="2" type="ORF">SS50377_27160</name>
</gene>
<keyword evidence="3" id="KW-1185">Reference proteome</keyword>
<dbReference type="VEuPathDB" id="GiardiaDB:SS50377_27160"/>
<proteinExistence type="predicted"/>
<organism evidence="1">
    <name type="scientific">Spironucleus salmonicida</name>
    <dbReference type="NCBI Taxonomy" id="348837"/>
    <lineage>
        <taxon>Eukaryota</taxon>
        <taxon>Metamonada</taxon>
        <taxon>Diplomonadida</taxon>
        <taxon>Hexamitidae</taxon>
        <taxon>Hexamitinae</taxon>
        <taxon>Spironucleus</taxon>
    </lineage>
</organism>
<reference evidence="2" key="2">
    <citation type="submission" date="2020-12" db="EMBL/GenBank/DDBJ databases">
        <title>New Spironucleus salmonicida genome in near-complete chromosomes.</title>
        <authorList>
            <person name="Xu F."/>
            <person name="Kurt Z."/>
            <person name="Jimenez-Gonzalez A."/>
            <person name="Astvaldsson A."/>
            <person name="Andersson J.O."/>
            <person name="Svard S.G."/>
        </authorList>
    </citation>
    <scope>NUCLEOTIDE SEQUENCE</scope>
    <source>
        <strain evidence="2">ATCC 50377</strain>
    </source>
</reference>
<name>V6LH33_9EUKA</name>
<dbReference type="EMBL" id="KI546132">
    <property type="protein sequence ID" value="EST43842.1"/>
    <property type="molecule type" value="Genomic_DNA"/>
</dbReference>
<dbReference type="EMBL" id="AUWU02000007">
    <property type="protein sequence ID" value="KAH0570867.1"/>
    <property type="molecule type" value="Genomic_DNA"/>
</dbReference>
<sequence length="361" mass="41863">MLTPQINIPALSLSNLLTYLDQLTAQPAYFNNKIEFYHPIIIFLQTKNQRFDIIKDTIHEQIMIIKQAPIDQIDIDSFIGLKWISLSENRSDIFHYYALVEQSCNLTKNIRISNDYTIITKPFKIFCNLLHLSAPNQKFNNINSATSPASKIIVNFLYIKYLSNPSRNFRGKVLTLPFIDNKQNEFFKDHDFNKALNQLSEQQNIMIDLIRSYLDSRIQNNALEHNLFHDDENIWITLDDSRFSIVSNTKKIVPGQKIENEKMISAVSEQKLQLLQRQCFQHVEIRRLGNQYLPSAGKTECACLAVMFPKQNLEIIGRFIDGEDGDTEKAIIKARLGKLWGCEYEVVISKTPGTKKWELQQ</sequence>
<evidence type="ECO:0000313" key="1">
    <source>
        <dbReference type="EMBL" id="EST43842.1"/>
    </source>
</evidence>
<accession>V6LH33</accession>
<protein>
    <submittedName>
        <fullName evidence="1">Uncharacterized protein</fullName>
    </submittedName>
</protein>
<dbReference type="Proteomes" id="UP000018208">
    <property type="component" value="Unassembled WGS sequence"/>
</dbReference>
<evidence type="ECO:0000313" key="3">
    <source>
        <dbReference type="Proteomes" id="UP000018208"/>
    </source>
</evidence>
<dbReference type="AlphaFoldDB" id="V6LH33"/>
<reference evidence="1 2" key="1">
    <citation type="journal article" date="2014" name="PLoS Genet.">
        <title>The Genome of Spironucleus salmonicida Highlights a Fish Pathogen Adapted to Fluctuating Environments.</title>
        <authorList>
            <person name="Xu F."/>
            <person name="Jerlstrom-Hultqvist J."/>
            <person name="Einarsson E."/>
            <person name="Astvaldsson A."/>
            <person name="Svard S.G."/>
            <person name="Andersson J.O."/>
        </authorList>
    </citation>
    <scope>NUCLEOTIDE SEQUENCE</scope>
    <source>
        <strain evidence="2">ATCC 50377</strain>
    </source>
</reference>